<dbReference type="GO" id="GO:0006313">
    <property type="term" value="P:DNA transposition"/>
    <property type="evidence" value="ECO:0007669"/>
    <property type="project" value="InterPro"/>
</dbReference>
<reference evidence="3 4" key="1">
    <citation type="submission" date="2014-10" db="EMBL/GenBank/DDBJ databases">
        <title>Draft genome sequence of Novosphingobium subterraneum DSM 12447.</title>
        <authorList>
            <person name="Gan H.M."/>
            <person name="Gan H.Y."/>
            <person name="Savka M.A."/>
        </authorList>
    </citation>
    <scope>NUCLEOTIDE SEQUENCE [LARGE SCALE GENOMIC DNA]</scope>
    <source>
        <strain evidence="3 4">DSM 12447</strain>
    </source>
</reference>
<dbReference type="PATRIC" id="fig|48936.3.peg.2755"/>
<accession>A0A0B9A3J2</accession>
<comment type="caution">
    <text evidence="3">The sequence shown here is derived from an EMBL/GenBank/DDBJ whole genome shotgun (WGS) entry which is preliminary data.</text>
</comment>
<proteinExistence type="predicted"/>
<dbReference type="Proteomes" id="UP000031338">
    <property type="component" value="Unassembled WGS sequence"/>
</dbReference>
<dbReference type="GO" id="GO:0004803">
    <property type="term" value="F:transposase activity"/>
    <property type="evidence" value="ECO:0007669"/>
    <property type="project" value="InterPro"/>
</dbReference>
<dbReference type="InterPro" id="IPR002559">
    <property type="entry name" value="Transposase_11"/>
</dbReference>
<evidence type="ECO:0000313" key="3">
    <source>
        <dbReference type="EMBL" id="KHS45152.1"/>
    </source>
</evidence>
<dbReference type="PANTHER" id="PTHR33408:SF2">
    <property type="entry name" value="TRANSPOSASE DDE DOMAIN-CONTAINING PROTEIN"/>
    <property type="match status" value="1"/>
</dbReference>
<evidence type="ECO:0000259" key="2">
    <source>
        <dbReference type="Pfam" id="PF05598"/>
    </source>
</evidence>
<keyword evidence="4" id="KW-1185">Reference proteome</keyword>
<dbReference type="PANTHER" id="PTHR33408">
    <property type="entry name" value="TRANSPOSASE"/>
    <property type="match status" value="1"/>
</dbReference>
<gene>
    <name evidence="3" type="ORF">NJ75_02741</name>
</gene>
<feature type="domain" description="Transposase IS4-like" evidence="1">
    <location>
        <begin position="197"/>
        <end position="431"/>
    </location>
</feature>
<dbReference type="AlphaFoldDB" id="A0A0B9A3J2"/>
<dbReference type="InterPro" id="IPR008490">
    <property type="entry name" value="Transposase_InsH_N"/>
</dbReference>
<evidence type="ECO:0000259" key="1">
    <source>
        <dbReference type="Pfam" id="PF01609"/>
    </source>
</evidence>
<sequence>MMGEQQRGGKGASWRALGAMIPADHILRRIDGLIDLGELRDALAPHYSRRGRPSIAPELLVRMALIARLYGITSERRLCEEVRFNLAYRWFCRLPPDARVPHHSTFSKNRHGRFRDAGIFRILFEQTVRRCADARLIAHKDAAIDASFVAADASWQRKMRDADIAAPRLPRPVCEWLADQANALPQEHGVPRGKPAEVSRTDPASAWSARTARGRFGYALNILIDTPGGVTIDVEASPARFAAEVDAGRTMLARADDRFGYRPKRVAADTAYGSAAFLAFVTDRGTIPHIPVLERSEQTKGKFPREAFRYEREQDRYVCPAGKILPFRGADRRAGFLRYSASPSDCRACHLKRKCTAGSNRSVTHSEHEDVRELVRGEMQTPLFKRSMRLRRGVERVFADAKGKRGLTRLHLRGLRGAEEEFLLGAAIANLVLLARPAARPARTRRPPPVPERIDHMARISRGRFEQSYYATIF</sequence>
<protein>
    <submittedName>
        <fullName evidence="3">IS4 family transposase</fullName>
    </submittedName>
</protein>
<dbReference type="RefSeq" id="WP_039335373.1">
    <property type="nucleotide sequence ID" value="NZ_JRVC01000013.1"/>
</dbReference>
<dbReference type="Pfam" id="PF05598">
    <property type="entry name" value="DUF772"/>
    <property type="match status" value="1"/>
</dbReference>
<dbReference type="STRING" id="48936.NJ75_02741"/>
<name>A0A0B9A3J2_9SPHN</name>
<organism evidence="3 4">
    <name type="scientific">Novosphingobium subterraneum</name>
    <dbReference type="NCBI Taxonomy" id="48936"/>
    <lineage>
        <taxon>Bacteria</taxon>
        <taxon>Pseudomonadati</taxon>
        <taxon>Pseudomonadota</taxon>
        <taxon>Alphaproteobacteria</taxon>
        <taxon>Sphingomonadales</taxon>
        <taxon>Sphingomonadaceae</taxon>
        <taxon>Novosphingobium</taxon>
    </lineage>
</organism>
<feature type="domain" description="Transposase InsH N-terminal" evidence="2">
    <location>
        <begin position="17"/>
        <end position="111"/>
    </location>
</feature>
<dbReference type="GO" id="GO:0003677">
    <property type="term" value="F:DNA binding"/>
    <property type="evidence" value="ECO:0007669"/>
    <property type="project" value="InterPro"/>
</dbReference>
<dbReference type="Pfam" id="PF01609">
    <property type="entry name" value="DDE_Tnp_1"/>
    <property type="match status" value="1"/>
</dbReference>
<evidence type="ECO:0000313" key="4">
    <source>
        <dbReference type="Proteomes" id="UP000031338"/>
    </source>
</evidence>
<dbReference type="EMBL" id="JRVC01000013">
    <property type="protein sequence ID" value="KHS45152.1"/>
    <property type="molecule type" value="Genomic_DNA"/>
</dbReference>